<dbReference type="GO" id="GO:0016407">
    <property type="term" value="F:acetyltransferase activity"/>
    <property type="evidence" value="ECO:0007669"/>
    <property type="project" value="InterPro"/>
</dbReference>
<evidence type="ECO:0000256" key="1">
    <source>
        <dbReference type="ARBA" id="ARBA00006547"/>
    </source>
</evidence>
<reference evidence="4" key="1">
    <citation type="submission" date="2016-10" db="EMBL/GenBank/DDBJ databases">
        <authorList>
            <person name="Varghese N."/>
            <person name="Submissions S."/>
        </authorList>
    </citation>
    <scope>NUCLEOTIDE SEQUENCE [LARGE SCALE GENOMIC DNA]</scope>
    <source>
        <strain evidence="4">CGMCC 4.3530</strain>
    </source>
</reference>
<dbReference type="AlphaFoldDB" id="A0A1H3P3B5"/>
<dbReference type="Gene3D" id="2.40.128.150">
    <property type="entry name" value="Cysteine proteinases"/>
    <property type="match status" value="1"/>
</dbReference>
<dbReference type="PANTHER" id="PTHR11786">
    <property type="entry name" value="N-HYDROXYARYLAMINE O-ACETYLTRANSFERASE"/>
    <property type="match status" value="1"/>
</dbReference>
<evidence type="ECO:0000313" key="3">
    <source>
        <dbReference type="EMBL" id="SDY95597.1"/>
    </source>
</evidence>
<proteinExistence type="inferred from homology"/>
<dbReference type="PRINTS" id="PR01543">
    <property type="entry name" value="ANATRNSFRASE"/>
</dbReference>
<dbReference type="Pfam" id="PF00797">
    <property type="entry name" value="Acetyltransf_2"/>
    <property type="match status" value="1"/>
</dbReference>
<protein>
    <submittedName>
        <fullName evidence="3">N-hydroxyarylamine O-acetyltransferase</fullName>
    </submittedName>
</protein>
<dbReference type="SUPFAM" id="SSF54001">
    <property type="entry name" value="Cysteine proteinases"/>
    <property type="match status" value="1"/>
</dbReference>
<dbReference type="EMBL" id="FNOK01000040">
    <property type="protein sequence ID" value="SDY95597.1"/>
    <property type="molecule type" value="Genomic_DNA"/>
</dbReference>
<keyword evidence="3" id="KW-0808">Transferase</keyword>
<comment type="similarity">
    <text evidence="1 2">Belongs to the arylamine N-acetyltransferase family.</text>
</comment>
<dbReference type="PANTHER" id="PTHR11786:SF0">
    <property type="entry name" value="ARYLAMINE N-ACETYLTRANSFERASE 4-RELATED"/>
    <property type="match status" value="1"/>
</dbReference>
<dbReference type="OrthoDB" id="7181050at2"/>
<dbReference type="RefSeq" id="WP_093272989.1">
    <property type="nucleotide sequence ID" value="NZ_FNOK01000040.1"/>
</dbReference>
<gene>
    <name evidence="3" type="ORF">SAMN05216215_104063</name>
</gene>
<evidence type="ECO:0000313" key="4">
    <source>
        <dbReference type="Proteomes" id="UP000199529"/>
    </source>
</evidence>
<organism evidence="3 4">
    <name type="scientific">Saccharopolyspora shandongensis</name>
    <dbReference type="NCBI Taxonomy" id="418495"/>
    <lineage>
        <taxon>Bacteria</taxon>
        <taxon>Bacillati</taxon>
        <taxon>Actinomycetota</taxon>
        <taxon>Actinomycetes</taxon>
        <taxon>Pseudonocardiales</taxon>
        <taxon>Pseudonocardiaceae</taxon>
        <taxon>Saccharopolyspora</taxon>
    </lineage>
</organism>
<accession>A0A1H3P3B5</accession>
<dbReference type="InterPro" id="IPR001447">
    <property type="entry name" value="Arylamine_N-AcTrfase"/>
</dbReference>
<sequence length="277" mass="31156">MSENEHGEWQIETVDVDAYLARIGHPRVEPSAEALRSLHEAHVRAIPFENIDVILGQHPGIALPVINDKLVRRGRGGYCYEHALLFAAALENLGFDVERRMARTRPRQFGFRTHAMLRVRADGTDHLADVGFGANLFTPMPFEDGALVDQAGWKHRLVREGALWTLEIETAEGWEALHSSDEMPQHFTDYEVAHHFISTHPRSPFGRKLVVMRLDQGISRRLVGDELTVERPGGRAEVTKVSVDQLESVLRGLDVRVSDAEVDALRARHGSTQDKEI</sequence>
<name>A0A1H3P3B5_9PSEU</name>
<dbReference type="InterPro" id="IPR038765">
    <property type="entry name" value="Papain-like_cys_pep_sf"/>
</dbReference>
<keyword evidence="4" id="KW-1185">Reference proteome</keyword>
<dbReference type="Gene3D" id="3.30.2140.10">
    <property type="entry name" value="Arylamine N-acetyltransferase"/>
    <property type="match status" value="1"/>
</dbReference>
<evidence type="ECO:0000256" key="2">
    <source>
        <dbReference type="RuleBase" id="RU003452"/>
    </source>
</evidence>
<dbReference type="STRING" id="418495.SAMN05216215_104063"/>
<dbReference type="Proteomes" id="UP000199529">
    <property type="component" value="Unassembled WGS sequence"/>
</dbReference>